<dbReference type="GO" id="GO:0016020">
    <property type="term" value="C:membrane"/>
    <property type="evidence" value="ECO:0007669"/>
    <property type="project" value="UniProtKB-SubCell"/>
</dbReference>
<comment type="subcellular location">
    <subcellularLocation>
        <location evidence="1">Membrane</location>
        <topology evidence="1">Single-pass membrane protein</topology>
    </subcellularLocation>
</comment>
<feature type="compositionally biased region" description="Polar residues" evidence="5">
    <location>
        <begin position="260"/>
        <end position="276"/>
    </location>
</feature>
<dbReference type="PANTHER" id="PTHR30168:SF0">
    <property type="entry name" value="INNER MEMBRANE PROTEIN"/>
    <property type="match status" value="1"/>
</dbReference>
<keyword evidence="3 6" id="KW-1133">Transmembrane helix</keyword>
<dbReference type="Pfam" id="PF04228">
    <property type="entry name" value="Zn_peptidase"/>
    <property type="match status" value="1"/>
</dbReference>
<gene>
    <name evidence="7" type="ORF">EJ913_11730</name>
</gene>
<organism evidence="7 8">
    <name type="scientific">Azospirillum doebereinerae</name>
    <dbReference type="NCBI Taxonomy" id="92933"/>
    <lineage>
        <taxon>Bacteria</taxon>
        <taxon>Pseudomonadati</taxon>
        <taxon>Pseudomonadota</taxon>
        <taxon>Alphaproteobacteria</taxon>
        <taxon>Rhodospirillales</taxon>
        <taxon>Azospirillaceae</taxon>
        <taxon>Azospirillum</taxon>
    </lineage>
</organism>
<dbReference type="RefSeq" id="WP_126997990.1">
    <property type="nucleotide sequence ID" value="NZ_CP173192.1"/>
</dbReference>
<name>A0A433J965_9PROT</name>
<evidence type="ECO:0000256" key="4">
    <source>
        <dbReference type="ARBA" id="ARBA00023136"/>
    </source>
</evidence>
<feature type="region of interest" description="Disordered" evidence="5">
    <location>
        <begin position="256"/>
        <end position="276"/>
    </location>
</feature>
<keyword evidence="8" id="KW-1185">Reference proteome</keyword>
<evidence type="ECO:0000256" key="1">
    <source>
        <dbReference type="ARBA" id="ARBA00004167"/>
    </source>
</evidence>
<feature type="region of interest" description="Disordered" evidence="5">
    <location>
        <begin position="1"/>
        <end position="26"/>
    </location>
</feature>
<protein>
    <submittedName>
        <fullName evidence="7">Flagellar biosynthesis protein FlgM</fullName>
    </submittedName>
</protein>
<dbReference type="EMBL" id="RZIJ01000008">
    <property type="protein sequence ID" value="RUQ71328.1"/>
    <property type="molecule type" value="Genomic_DNA"/>
</dbReference>
<evidence type="ECO:0000256" key="5">
    <source>
        <dbReference type="SAM" id="MobiDB-lite"/>
    </source>
</evidence>
<keyword evidence="7" id="KW-0969">Cilium</keyword>
<evidence type="ECO:0000256" key="2">
    <source>
        <dbReference type="ARBA" id="ARBA00022692"/>
    </source>
</evidence>
<evidence type="ECO:0000313" key="7">
    <source>
        <dbReference type="EMBL" id="RUQ71328.1"/>
    </source>
</evidence>
<sequence length="302" mass="32191">MRWQGGRESENVEDRRGQGGLGGGGGFGGGLPGGGIRIGRGGLGVGGVIVLVVVSLFLGIDPMEVLNGGAPTTQTGSVREDAPRGSADDELSRFVSVVLADTEDTWTGLFQQMGRQYQDPKLVLFNGAVNSGCGSAEAAMGPFYCPLDRKVYIDLGFYRDLRDRFKAPGDFAQAYVIAHEVGHHVQNLLGISDQVQAAQQRAGGRAAANALSVRLELQADCFAGLWANHANRDRKILEPGDVEEALTAASAIGDDRLQRQSRGGVSPDSFTHGSSEQRVRWFRTGLESGDLKRCDTFAADRP</sequence>
<evidence type="ECO:0000256" key="6">
    <source>
        <dbReference type="SAM" id="Phobius"/>
    </source>
</evidence>
<evidence type="ECO:0000313" key="8">
    <source>
        <dbReference type="Proteomes" id="UP000280346"/>
    </source>
</evidence>
<feature type="transmembrane region" description="Helical" evidence="6">
    <location>
        <begin position="41"/>
        <end position="60"/>
    </location>
</feature>
<keyword evidence="7" id="KW-0966">Cell projection</keyword>
<proteinExistence type="predicted"/>
<keyword evidence="7" id="KW-0282">Flagellum</keyword>
<dbReference type="OrthoDB" id="9774900at2"/>
<evidence type="ECO:0000256" key="3">
    <source>
        <dbReference type="ARBA" id="ARBA00022989"/>
    </source>
</evidence>
<feature type="compositionally biased region" description="Basic and acidic residues" evidence="5">
    <location>
        <begin position="1"/>
        <end position="17"/>
    </location>
</feature>
<dbReference type="InterPro" id="IPR007343">
    <property type="entry name" value="Uncharacterised_pept_Zn_put"/>
</dbReference>
<dbReference type="Proteomes" id="UP000280346">
    <property type="component" value="Unassembled WGS sequence"/>
</dbReference>
<comment type="caution">
    <text evidence="7">The sequence shown here is derived from an EMBL/GenBank/DDBJ whole genome shotgun (WGS) entry which is preliminary data.</text>
</comment>
<dbReference type="PANTHER" id="PTHR30168">
    <property type="entry name" value="PUTATIVE MEMBRANE PROTEIN YPFJ"/>
    <property type="match status" value="1"/>
</dbReference>
<keyword evidence="2 6" id="KW-0812">Transmembrane</keyword>
<dbReference type="AlphaFoldDB" id="A0A433J965"/>
<accession>A0A433J965</accession>
<reference evidence="7 8" key="1">
    <citation type="submission" date="2018-12" db="EMBL/GenBank/DDBJ databases">
        <authorList>
            <person name="Yang Y."/>
        </authorList>
    </citation>
    <scope>NUCLEOTIDE SEQUENCE [LARGE SCALE GENOMIC DNA]</scope>
    <source>
        <strain evidence="7 8">GSF71</strain>
    </source>
</reference>
<keyword evidence="4 6" id="KW-0472">Membrane</keyword>